<dbReference type="PANTHER" id="PTHR34698">
    <property type="entry name" value="5-OXOPROLINASE SUBUNIT B"/>
    <property type="match status" value="1"/>
</dbReference>
<dbReference type="AlphaFoldDB" id="A0A3A9KJJ8"/>
<dbReference type="SUPFAM" id="SSF50891">
    <property type="entry name" value="Cyclophilin-like"/>
    <property type="match status" value="1"/>
</dbReference>
<dbReference type="InterPro" id="IPR003833">
    <property type="entry name" value="CT_C_D"/>
</dbReference>
<accession>A0A3A9KJJ8</accession>
<protein>
    <recommendedName>
        <fullName evidence="5">Carboxyltransferase domain-containing protein</fullName>
    </recommendedName>
</protein>
<evidence type="ECO:0000259" key="5">
    <source>
        <dbReference type="SMART" id="SM00796"/>
    </source>
</evidence>
<evidence type="ECO:0000313" key="7">
    <source>
        <dbReference type="Proteomes" id="UP000281498"/>
    </source>
</evidence>
<dbReference type="EMBL" id="PDOE01000002">
    <property type="protein sequence ID" value="RKL67925.1"/>
    <property type="molecule type" value="Genomic_DNA"/>
</dbReference>
<evidence type="ECO:0000256" key="3">
    <source>
        <dbReference type="ARBA" id="ARBA00022840"/>
    </source>
</evidence>
<dbReference type="Gene3D" id="3.30.1360.40">
    <property type="match status" value="1"/>
</dbReference>
<dbReference type="RefSeq" id="WP_110938264.1">
    <property type="nucleotide sequence ID" value="NZ_KZ614147.1"/>
</dbReference>
<feature type="domain" description="Carboxyltransferase" evidence="5">
    <location>
        <begin position="3"/>
        <end position="205"/>
    </location>
</feature>
<dbReference type="PANTHER" id="PTHR34698:SF2">
    <property type="entry name" value="5-OXOPROLINASE SUBUNIT B"/>
    <property type="match status" value="1"/>
</dbReference>
<dbReference type="OrthoDB" id="9778567at2"/>
<keyword evidence="1" id="KW-0547">Nucleotide-binding</keyword>
<dbReference type="SUPFAM" id="SSF160467">
    <property type="entry name" value="PH0987 N-terminal domain-like"/>
    <property type="match status" value="1"/>
</dbReference>
<reference evidence="6 7" key="1">
    <citation type="submission" date="2017-10" db="EMBL/GenBank/DDBJ databases">
        <title>Bacillus sp. nov., a halophilic bacterium isolated from a Keqin Lake.</title>
        <authorList>
            <person name="Wang H."/>
        </authorList>
    </citation>
    <scope>NUCLEOTIDE SEQUENCE [LARGE SCALE GENOMIC DNA]</scope>
    <source>
        <strain evidence="6 7">KCTC 13187</strain>
    </source>
</reference>
<gene>
    <name evidence="6" type="ORF">CR203_05310</name>
</gene>
<evidence type="ECO:0000256" key="2">
    <source>
        <dbReference type="ARBA" id="ARBA00022801"/>
    </source>
</evidence>
<sequence length="255" mass="29290">MYPSFSLVGDRAIRMTFAREMSEQINADIRRTFHELKNKEQYPYIEEMIPGYTTLTVFYDPLIVQGINQMKTELMKAQKTHKEEFLTYRKITLPVLYGGDKGPDLSSVADYHNLNEEEVIHRHTSREYLVYMMGFAPGFPYLGGMDEGIATPRLKNPRRKVEQGSVGIAGKQTGVYSLTSPGGWQIIGRTPVSLFNKDEEVPSLLRSGDRLTFQSISQAEFDKIIHQDKKGIFEPRIEWKNDEGRKDDQDGEKKN</sequence>
<proteinExistence type="predicted"/>
<keyword evidence="2" id="KW-0378">Hydrolase</keyword>
<keyword evidence="7" id="KW-1185">Reference proteome</keyword>
<dbReference type="SMART" id="SM00796">
    <property type="entry name" value="AHS1"/>
    <property type="match status" value="1"/>
</dbReference>
<dbReference type="InterPro" id="IPR029000">
    <property type="entry name" value="Cyclophilin-like_dom_sf"/>
</dbReference>
<dbReference type="Pfam" id="PF02682">
    <property type="entry name" value="CT_C_D"/>
    <property type="match status" value="1"/>
</dbReference>
<dbReference type="GO" id="GO:0005524">
    <property type="term" value="F:ATP binding"/>
    <property type="evidence" value="ECO:0007669"/>
    <property type="project" value="UniProtKB-KW"/>
</dbReference>
<keyword evidence="3" id="KW-0067">ATP-binding</keyword>
<evidence type="ECO:0000256" key="1">
    <source>
        <dbReference type="ARBA" id="ARBA00022741"/>
    </source>
</evidence>
<evidence type="ECO:0000313" key="6">
    <source>
        <dbReference type="EMBL" id="RKL67925.1"/>
    </source>
</evidence>
<organism evidence="6 7">
    <name type="scientific">Salipaludibacillus neizhouensis</name>
    <dbReference type="NCBI Taxonomy" id="885475"/>
    <lineage>
        <taxon>Bacteria</taxon>
        <taxon>Bacillati</taxon>
        <taxon>Bacillota</taxon>
        <taxon>Bacilli</taxon>
        <taxon>Bacillales</taxon>
        <taxon>Bacillaceae</taxon>
    </lineage>
</organism>
<comment type="caution">
    <text evidence="6">The sequence shown here is derived from an EMBL/GenBank/DDBJ whole genome shotgun (WGS) entry which is preliminary data.</text>
</comment>
<dbReference type="GO" id="GO:0016787">
    <property type="term" value="F:hydrolase activity"/>
    <property type="evidence" value="ECO:0007669"/>
    <property type="project" value="UniProtKB-KW"/>
</dbReference>
<dbReference type="InterPro" id="IPR010016">
    <property type="entry name" value="PxpB"/>
</dbReference>
<name>A0A3A9KJJ8_9BACI</name>
<feature type="region of interest" description="Disordered" evidence="4">
    <location>
        <begin position="236"/>
        <end position="255"/>
    </location>
</feature>
<dbReference type="Gene3D" id="2.40.100.10">
    <property type="entry name" value="Cyclophilin-like"/>
    <property type="match status" value="1"/>
</dbReference>
<dbReference type="NCBIfam" id="TIGR00370">
    <property type="entry name" value="5-oxoprolinase subunit PxpB"/>
    <property type="match status" value="1"/>
</dbReference>
<evidence type="ECO:0000256" key="4">
    <source>
        <dbReference type="SAM" id="MobiDB-lite"/>
    </source>
</evidence>
<dbReference type="Proteomes" id="UP000281498">
    <property type="component" value="Unassembled WGS sequence"/>
</dbReference>